<feature type="compositionally biased region" description="Polar residues" evidence="1">
    <location>
        <begin position="15"/>
        <end position="24"/>
    </location>
</feature>
<feature type="region of interest" description="Disordered" evidence="1">
    <location>
        <begin position="1073"/>
        <end position="1139"/>
    </location>
</feature>
<feature type="compositionally biased region" description="Polar residues" evidence="1">
    <location>
        <begin position="476"/>
        <end position="497"/>
    </location>
</feature>
<evidence type="ECO:0000313" key="3">
    <source>
        <dbReference type="Proteomes" id="UP000054007"/>
    </source>
</evidence>
<sequence>MHRFRKKSDAKRQSPHSSTHNSYASDAPPPPPPAAPTLNGVLPDLPLENDFRTSLILPDLSRRFSLLRSTAGTPLSIEQLRQKLAEQRARGDQVQVSEEEEDMLLESLGLRSRAATPSKSQENVATPSTPTTPRSAKRYSNNLFGSNRFRDQTYMRSVQKAGSRAQSAASSDVDAFDEPSPTPISKAAFKRASLALKQAIDEMEEEEPPEDEIVLPRSPPIVRSSIDHKRGASPDPFSSPTRSHDSKGMAISSDQQLRMDMEDRGPSPVPARAVPGYIPGMPRPMTPSDGYSTTPRATSPSNFVFPNRKDAVSPFAVIPRRDIVPSAVRHSPGPSYSTTPLFLQRSLNNSGSGSNNNSRHIPDASETAIDYDQSFDPRRAASPLSTSSYAPSLGSRPGTPSNASAWPQPPSSAPAHRRGHSRNGSWFSDSVDTHGSASMDQTHKGIPSRSLKSPALPDSPLIDATQDSLNTIASSQYDSRPMSPISNLDIGQTYQSAPTREPSSPTFSSSGSPRSKRSSRQQTSGPYSYSPFNPLVFSPPVNSSRSSFESTGSSYHSWDDDKHDTISSLFTEGDAQQPPWHDVSGSEQSGSIASAAVSDEEAESLLRAIGLRRTDFLVIQDKLVEFASTKASPPMETTAPSATSRPPSLRRRRPSTSQSNYSYNGTGRIASPPPQAPSAGPQPVNHQVEAVKTEDQVELPSPTTMRNRNLHDLLFGHEEGDGKGSPNDFFPSQKNDPDLTLTVHDRPLGSPSMSPALSPTSSTNAFLYSPSRNPSAPRLPPTPQEEEELAKEIERKAEAAMFALKGAGSKSNVNLADHHTSSTPSRKRISPNQISTPTLVSASTSVDAIPLRSSGIPTSESSKMSRFKKLQGTLRRPPKQVPTGEEVTPFIMDQRSQPIQQPPPTLNLEVQVPSSAVEPRFKMPMPSPPASAGPGLKGFMSRFRNKPRTVDPSPQVANRLSPNHSLNTSTNSFGTPAGAPTHSYNPSNTSFGSSLSAPDPAHAPRQMVSELSSGSQTVKADSPTTPKAPNGALPLDRQPQMSTLFDSDAIKQFLDLGSGLGLDQEQLSNLVRTASTSSKGTSTLLSRSNTVTSSSPSTTTGRSHSSLGRNASTVGRSDSSGMAKMFGRGGPSSTGLQRNPSTIAMHTLSRNNSAATALTRNGSSATVTRHGSNASAFNGGGLKRNDSAVLGRGPTNLKRSDSSVVFNQHEGHVDALDVPTAVQEVREAGQLRPPNRKPAPEYRRSEVRSTVLRRTIIMPSEMGDTGQAFDLNAIINGHGGGLMPGLGGKSNRRRSTASSRSVQERAPTPPPPRGNKRYSRDQAPPMPLQVPAMEPSNSNIDSLYEMYGDGRPVMAHSNESRPALEVIELANGETIWSIVNGLRDDDDEDSLYDNRVSMASEFDDEDDSMQVYVKEHHRTGSDTSQQQQLRNQRKSMRRTRAETKVFYSSPAHIGRLIENLSSGMEAGSFNFRGNNVHLAPPVQSNTSSMSSSDPAWSVEERLDHMLGQMRPT</sequence>
<feature type="compositionally biased region" description="Polar residues" evidence="1">
    <location>
        <begin position="1009"/>
        <end position="1027"/>
    </location>
</feature>
<keyword evidence="3" id="KW-1185">Reference proteome</keyword>
<feature type="region of interest" description="Disordered" evidence="1">
    <location>
        <begin position="715"/>
        <end position="787"/>
    </location>
</feature>
<feature type="compositionally biased region" description="Polar residues" evidence="1">
    <location>
        <begin position="115"/>
        <end position="125"/>
    </location>
</feature>
<feature type="region of interest" description="Disordered" evidence="1">
    <location>
        <begin position="1"/>
        <end position="46"/>
    </location>
</feature>
<feature type="region of interest" description="Disordered" evidence="1">
    <location>
        <begin position="1225"/>
        <end position="1246"/>
    </location>
</feature>
<feature type="region of interest" description="Disordered" evidence="1">
    <location>
        <begin position="222"/>
        <end position="306"/>
    </location>
</feature>
<feature type="region of interest" description="Disordered" evidence="1">
    <location>
        <begin position="922"/>
        <end position="1038"/>
    </location>
</feature>
<dbReference type="EMBL" id="KN880559">
    <property type="protein sequence ID" value="KIY66295.1"/>
    <property type="molecule type" value="Genomic_DNA"/>
</dbReference>
<feature type="region of interest" description="Disordered" evidence="1">
    <location>
        <begin position="851"/>
        <end position="884"/>
    </location>
</feature>
<feature type="region of interest" description="Disordered" evidence="1">
    <location>
        <begin position="1282"/>
        <end position="1337"/>
    </location>
</feature>
<proteinExistence type="predicted"/>
<feature type="region of interest" description="Disordered" evidence="1">
    <location>
        <begin position="112"/>
        <end position="141"/>
    </location>
</feature>
<accession>A0A0D7B7U5</accession>
<feature type="compositionally biased region" description="Polar residues" evidence="1">
    <location>
        <begin position="289"/>
        <end position="304"/>
    </location>
</feature>
<evidence type="ECO:0000256" key="1">
    <source>
        <dbReference type="SAM" id="MobiDB-lite"/>
    </source>
</evidence>
<feature type="compositionally biased region" description="Polar residues" evidence="1">
    <location>
        <begin position="1421"/>
        <end position="1430"/>
    </location>
</feature>
<feature type="compositionally biased region" description="Polar residues" evidence="1">
    <location>
        <begin position="422"/>
        <end position="440"/>
    </location>
</feature>
<feature type="region of interest" description="Disordered" evidence="1">
    <location>
        <begin position="572"/>
        <end position="596"/>
    </location>
</feature>
<feature type="compositionally biased region" description="Low complexity" evidence="1">
    <location>
        <begin position="498"/>
        <end position="513"/>
    </location>
</feature>
<feature type="compositionally biased region" description="Low complexity" evidence="1">
    <location>
        <begin position="637"/>
        <end position="647"/>
    </location>
</feature>
<feature type="region of interest" description="Disordered" evidence="1">
    <location>
        <begin position="1417"/>
        <end position="1441"/>
    </location>
</feature>
<feature type="compositionally biased region" description="Polar residues" evidence="1">
    <location>
        <begin position="1160"/>
        <end position="1176"/>
    </location>
</feature>
<organism evidence="2 3">
    <name type="scientific">Cylindrobasidium torrendii FP15055 ss-10</name>
    <dbReference type="NCBI Taxonomy" id="1314674"/>
    <lineage>
        <taxon>Eukaryota</taxon>
        <taxon>Fungi</taxon>
        <taxon>Dikarya</taxon>
        <taxon>Basidiomycota</taxon>
        <taxon>Agaricomycotina</taxon>
        <taxon>Agaricomycetes</taxon>
        <taxon>Agaricomycetidae</taxon>
        <taxon>Agaricales</taxon>
        <taxon>Marasmiineae</taxon>
        <taxon>Physalacriaceae</taxon>
        <taxon>Cylindrobasidium</taxon>
    </lineage>
</organism>
<feature type="compositionally biased region" description="Polar residues" evidence="1">
    <location>
        <begin position="1107"/>
        <end position="1120"/>
    </location>
</feature>
<feature type="region of interest" description="Disordered" evidence="1">
    <location>
        <begin position="630"/>
        <end position="686"/>
    </location>
</feature>
<gene>
    <name evidence="2" type="ORF">CYLTODRAFT_423574</name>
</gene>
<feature type="compositionally biased region" description="Polar residues" evidence="1">
    <location>
        <begin position="751"/>
        <end position="774"/>
    </location>
</feature>
<feature type="compositionally biased region" description="Low complexity" evidence="1">
    <location>
        <begin position="1073"/>
        <end position="1106"/>
    </location>
</feature>
<feature type="region of interest" description="Disordered" evidence="1">
    <location>
        <begin position="156"/>
        <end position="181"/>
    </location>
</feature>
<reference evidence="2 3" key="1">
    <citation type="journal article" date="2015" name="Fungal Genet. Biol.">
        <title>Evolution of novel wood decay mechanisms in Agaricales revealed by the genome sequences of Fistulina hepatica and Cylindrobasidium torrendii.</title>
        <authorList>
            <person name="Floudas D."/>
            <person name="Held B.W."/>
            <person name="Riley R."/>
            <person name="Nagy L.G."/>
            <person name="Koehler G."/>
            <person name="Ransdell A.S."/>
            <person name="Younus H."/>
            <person name="Chow J."/>
            <person name="Chiniquy J."/>
            <person name="Lipzen A."/>
            <person name="Tritt A."/>
            <person name="Sun H."/>
            <person name="Haridas S."/>
            <person name="LaButti K."/>
            <person name="Ohm R.A."/>
            <person name="Kues U."/>
            <person name="Blanchette R.A."/>
            <person name="Grigoriev I.V."/>
            <person name="Minto R.E."/>
            <person name="Hibbett D.S."/>
        </authorList>
    </citation>
    <scope>NUCLEOTIDE SEQUENCE [LARGE SCALE GENOMIC DNA]</scope>
    <source>
        <strain evidence="2 3">FP15055 ss-10</strain>
    </source>
</reference>
<dbReference type="OrthoDB" id="3259825at2759"/>
<feature type="compositionally biased region" description="Low complexity" evidence="1">
    <location>
        <begin position="346"/>
        <end position="358"/>
    </location>
</feature>
<feature type="compositionally biased region" description="Polar residues" evidence="1">
    <location>
        <begin position="982"/>
        <end position="996"/>
    </location>
</feature>
<feature type="region of interest" description="Disordered" evidence="1">
    <location>
        <begin position="810"/>
        <end position="832"/>
    </location>
</feature>
<name>A0A0D7B7U5_9AGAR</name>
<protein>
    <submittedName>
        <fullName evidence="2">Uncharacterized protein</fullName>
    </submittedName>
</protein>
<feature type="region of interest" description="Disordered" evidence="1">
    <location>
        <begin position="1160"/>
        <end position="1181"/>
    </location>
</feature>
<feature type="compositionally biased region" description="Polar residues" evidence="1">
    <location>
        <begin position="855"/>
        <end position="864"/>
    </location>
</feature>
<feature type="region of interest" description="Disordered" evidence="1">
    <location>
        <begin position="326"/>
        <end position="463"/>
    </location>
</feature>
<feature type="compositionally biased region" description="Polar residues" evidence="1">
    <location>
        <begin position="955"/>
        <end position="974"/>
    </location>
</feature>
<feature type="region of interest" description="Disordered" evidence="1">
    <location>
        <begin position="476"/>
        <end position="533"/>
    </location>
</feature>
<dbReference type="Proteomes" id="UP000054007">
    <property type="component" value="Unassembled WGS sequence"/>
</dbReference>
<evidence type="ECO:0000313" key="2">
    <source>
        <dbReference type="EMBL" id="KIY66295.1"/>
    </source>
</evidence>
<dbReference type="STRING" id="1314674.A0A0D7B7U5"/>